<dbReference type="InterPro" id="IPR007061">
    <property type="entry name" value="MST-like"/>
</dbReference>
<dbReference type="RefSeq" id="WP_168440586.1">
    <property type="nucleotide sequence ID" value="NZ_JAAXOU010000340.1"/>
</dbReference>
<accession>A0AA44IF24</accession>
<dbReference type="EMBL" id="JAAXOU010000340">
    <property type="protein sequence ID" value="NKY16359.1"/>
    <property type="molecule type" value="Genomic_DNA"/>
</dbReference>
<dbReference type="Proteomes" id="UP000570003">
    <property type="component" value="Unassembled WGS sequence"/>
</dbReference>
<reference evidence="1 2" key="1">
    <citation type="submission" date="2020-04" db="EMBL/GenBank/DDBJ databases">
        <title>MicrobeNet Type strains.</title>
        <authorList>
            <person name="Nicholson A.C."/>
        </authorList>
    </citation>
    <scope>NUCLEOTIDE SEQUENCE [LARGE SCALE GENOMIC DNA]</scope>
    <source>
        <strain evidence="1 2">DSM 40738</strain>
    </source>
</reference>
<gene>
    <name evidence="1" type="ORF">HGA06_20170</name>
</gene>
<dbReference type="InterPro" id="IPR034660">
    <property type="entry name" value="DinB/YfiT-like"/>
</dbReference>
<dbReference type="AlphaFoldDB" id="A0AA44IF24"/>
<name>A0AA44IF24_STRE0</name>
<evidence type="ECO:0000313" key="1">
    <source>
        <dbReference type="EMBL" id="NKY16359.1"/>
    </source>
</evidence>
<dbReference type="Pfam" id="PF04978">
    <property type="entry name" value="MST"/>
    <property type="match status" value="1"/>
</dbReference>
<comment type="caution">
    <text evidence="1">The sequence shown here is derived from an EMBL/GenBank/DDBJ whole genome shotgun (WGS) entry which is preliminary data.</text>
</comment>
<evidence type="ECO:0000313" key="2">
    <source>
        <dbReference type="Proteomes" id="UP000570003"/>
    </source>
</evidence>
<proteinExistence type="predicted"/>
<keyword evidence="2" id="KW-1185">Reference proteome</keyword>
<protein>
    <submittedName>
        <fullName evidence="1">DinB family protein</fullName>
    </submittedName>
</protein>
<dbReference type="SUPFAM" id="SSF109854">
    <property type="entry name" value="DinB/YfiT-like putative metalloenzymes"/>
    <property type="match status" value="1"/>
</dbReference>
<dbReference type="Gene3D" id="1.20.120.450">
    <property type="entry name" value="dinb family like domain"/>
    <property type="match status" value="1"/>
</dbReference>
<organism evidence="1 2">
    <name type="scientific">Streptomyces somaliensis (strain ATCC 33201 / DSM 40738 / JCM 12659 / KCTC 9044 / NCTC 11332 / NRRL B-12077 / IP 733)</name>
    <dbReference type="NCBI Taxonomy" id="1134445"/>
    <lineage>
        <taxon>Bacteria</taxon>
        <taxon>Bacillati</taxon>
        <taxon>Actinomycetota</taxon>
        <taxon>Actinomycetes</taxon>
        <taxon>Kitasatosporales</taxon>
        <taxon>Streptomycetaceae</taxon>
        <taxon>Streptomyces</taxon>
    </lineage>
</organism>
<sequence>MFAAPDGDPRVDVPLPGDERTVLTGFLRWQRQTLVVKCSGLGPEALARRPVDFSGLSPLGLVRHMAEVERRWFRQRMAGHETAPHFGTGDGPDAAFDGAVADADAVAEAWRTWREEVDFAERHVAEAADLDVTGTDPWRGPVTLRWVLVRMAEEYARHNGHADFLRQEIDGAVGQ</sequence>